<organism evidence="2 3">
    <name type="scientific">Parachaetomium inaequale</name>
    <dbReference type="NCBI Taxonomy" id="2588326"/>
    <lineage>
        <taxon>Eukaryota</taxon>
        <taxon>Fungi</taxon>
        <taxon>Dikarya</taxon>
        <taxon>Ascomycota</taxon>
        <taxon>Pezizomycotina</taxon>
        <taxon>Sordariomycetes</taxon>
        <taxon>Sordariomycetidae</taxon>
        <taxon>Sordariales</taxon>
        <taxon>Chaetomiaceae</taxon>
        <taxon>Parachaetomium</taxon>
    </lineage>
</organism>
<dbReference type="AlphaFoldDB" id="A0AAN6P5K7"/>
<accession>A0AAN6P5K7</accession>
<gene>
    <name evidence="2" type="ORF">C8A01DRAFT_41470</name>
</gene>
<dbReference type="SUPFAM" id="SSF52047">
    <property type="entry name" value="RNI-like"/>
    <property type="match status" value="1"/>
</dbReference>
<reference evidence="3" key="1">
    <citation type="journal article" date="2023" name="Mol. Phylogenet. Evol.">
        <title>Genome-scale phylogeny and comparative genomics of the fungal order Sordariales.</title>
        <authorList>
            <person name="Hensen N."/>
            <person name="Bonometti L."/>
            <person name="Westerberg I."/>
            <person name="Brannstrom I.O."/>
            <person name="Guillou S."/>
            <person name="Cros-Aarteil S."/>
            <person name="Calhoun S."/>
            <person name="Haridas S."/>
            <person name="Kuo A."/>
            <person name="Mondo S."/>
            <person name="Pangilinan J."/>
            <person name="Riley R."/>
            <person name="LaButti K."/>
            <person name="Andreopoulos B."/>
            <person name="Lipzen A."/>
            <person name="Chen C."/>
            <person name="Yan M."/>
            <person name="Daum C."/>
            <person name="Ng V."/>
            <person name="Clum A."/>
            <person name="Steindorff A."/>
            <person name="Ohm R.A."/>
            <person name="Martin F."/>
            <person name="Silar P."/>
            <person name="Natvig D.O."/>
            <person name="Lalanne C."/>
            <person name="Gautier V."/>
            <person name="Ament-Velasquez S.L."/>
            <person name="Kruys A."/>
            <person name="Hutchinson M.I."/>
            <person name="Powell A.J."/>
            <person name="Barry K."/>
            <person name="Miller A.N."/>
            <person name="Grigoriev I.V."/>
            <person name="Debuchy R."/>
            <person name="Gladieux P."/>
            <person name="Hiltunen Thoren M."/>
            <person name="Johannesson H."/>
        </authorList>
    </citation>
    <scope>NUCLEOTIDE SEQUENCE [LARGE SCALE GENOMIC DNA]</scope>
    <source>
        <strain evidence="3">CBS 284.82</strain>
    </source>
</reference>
<evidence type="ECO:0000256" key="1">
    <source>
        <dbReference type="SAM" id="MobiDB-lite"/>
    </source>
</evidence>
<feature type="compositionally biased region" description="Pro residues" evidence="1">
    <location>
        <begin position="33"/>
        <end position="43"/>
    </location>
</feature>
<feature type="region of interest" description="Disordered" evidence="1">
    <location>
        <begin position="1"/>
        <end position="55"/>
    </location>
</feature>
<dbReference type="EMBL" id="MU854650">
    <property type="protein sequence ID" value="KAK4032094.1"/>
    <property type="molecule type" value="Genomic_DNA"/>
</dbReference>
<name>A0AAN6P5K7_9PEZI</name>
<sequence length="556" mass="61295">MERKAPTGTQGGKEQFSVLHCTKARDYDSPDGYSPPPLLPPRPGHGQPDQDPDEPAWYSRNYRKTLHSMCLVSKRFGPLAQTVLYHEFIPGYGDAWRSAEFSWDGRLASFVRTMAARPDLAALVKRVYVHCYLLRPVTEEEAQAALDNVIGPTAHEYLAHFERKRSAAYERAELRMAALKTLGLLLALVPNLERFSLQIEGPNGGIPAGALSTLATLLQAKPLLKLKTLDICDRSLPFPLDYHAGGILEAVASAGTLTTLNLHMCASTALDLGRGRLRIISAVRITRSRISAGDLASLFDSCAAPTLKSFVYEATYPDVDTSTWRALSQFWRLISMSSFFSTIFLLVVGPVREAGGSDHFKPSDAIQHLKRHKATLESLHLDLRGFGFMPSLDGGDAQPLSETLKDFTALRHVFISASMLYNHHGRASYTNYDSALLTRLLPPTVTSLNLTGNLSTYRDTSRLAHALLYLAKPACPRKQFSALRRVRCDTTQAGDGLVDYAVGEAFAARGVDFGYESCPLSEPTLREGERTPCGPWSQNRGLRARRDEGIVACRNL</sequence>
<keyword evidence="3" id="KW-1185">Reference proteome</keyword>
<dbReference type="Proteomes" id="UP001303115">
    <property type="component" value="Unassembled WGS sequence"/>
</dbReference>
<evidence type="ECO:0000313" key="2">
    <source>
        <dbReference type="EMBL" id="KAK4032094.1"/>
    </source>
</evidence>
<protein>
    <submittedName>
        <fullName evidence="2">Uncharacterized protein</fullName>
    </submittedName>
</protein>
<comment type="caution">
    <text evidence="2">The sequence shown here is derived from an EMBL/GenBank/DDBJ whole genome shotgun (WGS) entry which is preliminary data.</text>
</comment>
<proteinExistence type="predicted"/>
<evidence type="ECO:0000313" key="3">
    <source>
        <dbReference type="Proteomes" id="UP001303115"/>
    </source>
</evidence>